<accession>A0A841L5B5</accession>
<keyword evidence="1" id="KW-1133">Transmembrane helix</keyword>
<comment type="caution">
    <text evidence="2">The sequence shown here is derived from an EMBL/GenBank/DDBJ whole genome shotgun (WGS) entry which is preliminary data.</text>
</comment>
<evidence type="ECO:0000256" key="1">
    <source>
        <dbReference type="SAM" id="Phobius"/>
    </source>
</evidence>
<feature type="transmembrane region" description="Helical" evidence="1">
    <location>
        <begin position="85"/>
        <end position="105"/>
    </location>
</feature>
<keyword evidence="1" id="KW-0812">Transmembrane</keyword>
<evidence type="ECO:0000313" key="3">
    <source>
        <dbReference type="Proteomes" id="UP000579281"/>
    </source>
</evidence>
<dbReference type="EMBL" id="JACHEN010000025">
    <property type="protein sequence ID" value="MBB6217609.1"/>
    <property type="molecule type" value="Genomic_DNA"/>
</dbReference>
<dbReference type="RefSeq" id="WP_184312104.1">
    <property type="nucleotide sequence ID" value="NZ_JACHEN010000025.1"/>
</dbReference>
<feature type="transmembrane region" description="Helical" evidence="1">
    <location>
        <begin position="6"/>
        <end position="30"/>
    </location>
</feature>
<protein>
    <submittedName>
        <fullName evidence="2">Uncharacterized protein</fullName>
    </submittedName>
</protein>
<dbReference type="Proteomes" id="UP000579281">
    <property type="component" value="Unassembled WGS sequence"/>
</dbReference>
<evidence type="ECO:0000313" key="2">
    <source>
        <dbReference type="EMBL" id="MBB6217609.1"/>
    </source>
</evidence>
<name>A0A841L5B5_9FIRM</name>
<feature type="transmembrane region" description="Helical" evidence="1">
    <location>
        <begin position="117"/>
        <end position="137"/>
    </location>
</feature>
<keyword evidence="1" id="KW-0472">Membrane</keyword>
<dbReference type="AlphaFoldDB" id="A0A841L5B5"/>
<feature type="transmembrane region" description="Helical" evidence="1">
    <location>
        <begin position="61"/>
        <end position="78"/>
    </location>
</feature>
<keyword evidence="3" id="KW-1185">Reference proteome</keyword>
<organism evidence="2 3">
    <name type="scientific">Anaerosolibacter carboniphilus</name>
    <dbReference type="NCBI Taxonomy" id="1417629"/>
    <lineage>
        <taxon>Bacteria</taxon>
        <taxon>Bacillati</taxon>
        <taxon>Bacillota</taxon>
        <taxon>Clostridia</taxon>
        <taxon>Peptostreptococcales</taxon>
        <taxon>Thermotaleaceae</taxon>
        <taxon>Anaerosolibacter</taxon>
    </lineage>
</organism>
<sequence>MDILPVKVLLLGAIPEAILILWAGLSLLGVRTSWKKIILAGILQGLTAYFIRRYMDFGVHTVAQFITIVTYMCILIGVNLPTALIAALISYAVVIITEGCIYIFFDLNIAYIMSDEWLRLLFFIPHNSILAVIGYLCRKKNISLQQEFTFLSKIVK</sequence>
<proteinExistence type="predicted"/>
<gene>
    <name evidence="2" type="ORF">HNQ80_003732</name>
</gene>
<reference evidence="2 3" key="1">
    <citation type="submission" date="2020-08" db="EMBL/GenBank/DDBJ databases">
        <title>Genomic Encyclopedia of Type Strains, Phase IV (KMG-IV): sequencing the most valuable type-strain genomes for metagenomic binning, comparative biology and taxonomic classification.</title>
        <authorList>
            <person name="Goeker M."/>
        </authorList>
    </citation>
    <scope>NUCLEOTIDE SEQUENCE [LARGE SCALE GENOMIC DNA]</scope>
    <source>
        <strain evidence="2 3">DSM 103526</strain>
    </source>
</reference>